<dbReference type="SUPFAM" id="SSF159245">
    <property type="entry name" value="AttH-like"/>
    <property type="match status" value="1"/>
</dbReference>
<reference evidence="4 5" key="1">
    <citation type="journal article" date="2024" name="J Genomics">
        <title>Draft genome sequencing and assembly of Favolaschia claudopus CIRM-BRFM 2984 isolated from oak limbs.</title>
        <authorList>
            <person name="Navarro D."/>
            <person name="Drula E."/>
            <person name="Chaduli D."/>
            <person name="Cazenave R."/>
            <person name="Ahrendt S."/>
            <person name="Wang J."/>
            <person name="Lipzen A."/>
            <person name="Daum C."/>
            <person name="Barry K."/>
            <person name="Grigoriev I.V."/>
            <person name="Favel A."/>
            <person name="Rosso M.N."/>
            <person name="Martin F."/>
        </authorList>
    </citation>
    <scope>NUCLEOTIDE SEQUENCE [LARGE SCALE GENOMIC DNA]</scope>
    <source>
        <strain evidence="4 5">CIRM-BRFM 2984</strain>
    </source>
</reference>
<dbReference type="EMBL" id="JAWWNJ010000048">
    <property type="protein sequence ID" value="KAK7017398.1"/>
    <property type="molecule type" value="Genomic_DNA"/>
</dbReference>
<evidence type="ECO:0000313" key="5">
    <source>
        <dbReference type="Proteomes" id="UP001362999"/>
    </source>
</evidence>
<sequence>MAFFLTTVLSIFAAVSFAQTREVFKISSSLQDGNSSAQFTSGPSGLDAPKVHPINASAFDLWYFDVVSTDPSSLASVVIIFTSESPASGPPVLDPTQDSILIARLWVTFPNGTSWTTQAFADSATVVAQENVSSGQWHGTGFSWKARPDSGYHINIDAPDVGVKGYITFAQVAPAHLPCGPISTGQTMQVGPHIGWVNAVPDASSTVNIEIDGEKLSFKGLGYHDKNWGDQLFSYVASWYWGHARVGPYSIVWFDFLDITGEEFVSAYVTKNGRILTASCNLNSLSVRPTGADGGSAYPPVISTPNPSGYHILLDIGKENGRMELNVDVVQDIIHPNPTYGRFIGNVRGHISVPGGKKGSSFTKDLRGVALFDQFKLTE</sequence>
<feature type="domain" description="Diels-Alderase N-terminal" evidence="2">
    <location>
        <begin position="19"/>
        <end position="228"/>
    </location>
</feature>
<proteinExistence type="predicted"/>
<feature type="chain" id="PRO_5043407241" description="Hydroxyneurosporene synthase" evidence="1">
    <location>
        <begin position="19"/>
        <end position="379"/>
    </location>
</feature>
<evidence type="ECO:0008006" key="6">
    <source>
        <dbReference type="Google" id="ProtNLM"/>
    </source>
</evidence>
<accession>A0AAW0AXG4</accession>
<dbReference type="Pfam" id="PF24137">
    <property type="entry name" value="DA_N"/>
    <property type="match status" value="1"/>
</dbReference>
<dbReference type="InterPro" id="IPR057722">
    <property type="entry name" value="AsqO/PenF-like_C"/>
</dbReference>
<feature type="domain" description="AsqO/PenF-like C-terminal" evidence="3">
    <location>
        <begin position="235"/>
        <end position="376"/>
    </location>
</feature>
<protein>
    <recommendedName>
        <fullName evidence="6">Hydroxyneurosporene synthase</fullName>
    </recommendedName>
</protein>
<dbReference type="Proteomes" id="UP001362999">
    <property type="component" value="Unassembled WGS sequence"/>
</dbReference>
<name>A0AAW0AXG4_9AGAR</name>
<feature type="signal peptide" evidence="1">
    <location>
        <begin position="1"/>
        <end position="18"/>
    </location>
</feature>
<dbReference type="InterPro" id="IPR056402">
    <property type="entry name" value="DA_N"/>
</dbReference>
<dbReference type="Pfam" id="PF25581">
    <property type="entry name" value="AsqO_C"/>
    <property type="match status" value="1"/>
</dbReference>
<evidence type="ECO:0000256" key="1">
    <source>
        <dbReference type="SAM" id="SignalP"/>
    </source>
</evidence>
<keyword evidence="5" id="KW-1185">Reference proteome</keyword>
<evidence type="ECO:0000259" key="3">
    <source>
        <dbReference type="Pfam" id="PF25581"/>
    </source>
</evidence>
<comment type="caution">
    <text evidence="4">The sequence shown here is derived from an EMBL/GenBank/DDBJ whole genome shotgun (WGS) entry which is preliminary data.</text>
</comment>
<keyword evidence="1" id="KW-0732">Signal</keyword>
<organism evidence="4 5">
    <name type="scientific">Favolaschia claudopus</name>
    <dbReference type="NCBI Taxonomy" id="2862362"/>
    <lineage>
        <taxon>Eukaryota</taxon>
        <taxon>Fungi</taxon>
        <taxon>Dikarya</taxon>
        <taxon>Basidiomycota</taxon>
        <taxon>Agaricomycotina</taxon>
        <taxon>Agaricomycetes</taxon>
        <taxon>Agaricomycetidae</taxon>
        <taxon>Agaricales</taxon>
        <taxon>Marasmiineae</taxon>
        <taxon>Mycenaceae</taxon>
        <taxon>Favolaschia</taxon>
    </lineage>
</organism>
<evidence type="ECO:0000313" key="4">
    <source>
        <dbReference type="EMBL" id="KAK7017398.1"/>
    </source>
</evidence>
<gene>
    <name evidence="4" type="ORF">R3P38DRAFT_2987232</name>
</gene>
<evidence type="ECO:0000259" key="2">
    <source>
        <dbReference type="Pfam" id="PF24137"/>
    </source>
</evidence>
<dbReference type="AlphaFoldDB" id="A0AAW0AXG4"/>